<reference evidence="1 2" key="1">
    <citation type="journal article" date="2019" name="Emerg. Microbes Infect.">
        <title>Comprehensive subspecies identification of 175 nontuberculous mycobacteria species based on 7547 genomic profiles.</title>
        <authorList>
            <person name="Matsumoto Y."/>
            <person name="Kinjo T."/>
            <person name="Motooka D."/>
            <person name="Nabeya D."/>
            <person name="Jung N."/>
            <person name="Uechi K."/>
            <person name="Horii T."/>
            <person name="Iida T."/>
            <person name="Fujita J."/>
            <person name="Nakamura S."/>
        </authorList>
    </citation>
    <scope>NUCLEOTIDE SEQUENCE [LARGE SCALE GENOMIC DNA]</scope>
    <source>
        <strain evidence="1 2">JCM 30395</strain>
    </source>
</reference>
<dbReference type="RefSeq" id="WP_163694272.1">
    <property type="nucleotide sequence ID" value="NZ_AP022595.1"/>
</dbReference>
<organism evidence="1 2">
    <name type="scientific">Mycolicibacterium sarraceniae</name>
    <dbReference type="NCBI Taxonomy" id="1534348"/>
    <lineage>
        <taxon>Bacteria</taxon>
        <taxon>Bacillati</taxon>
        <taxon>Actinomycetota</taxon>
        <taxon>Actinomycetes</taxon>
        <taxon>Mycobacteriales</taxon>
        <taxon>Mycobacteriaceae</taxon>
        <taxon>Mycolicibacterium</taxon>
    </lineage>
</organism>
<gene>
    <name evidence="1" type="ORF">MSAR_08130</name>
</gene>
<evidence type="ECO:0000313" key="1">
    <source>
        <dbReference type="EMBL" id="BBY57677.1"/>
    </source>
</evidence>
<dbReference type="EMBL" id="AP022595">
    <property type="protein sequence ID" value="BBY57677.1"/>
    <property type="molecule type" value="Genomic_DNA"/>
</dbReference>
<accession>A0A7I7SL01</accession>
<dbReference type="Proteomes" id="UP000466445">
    <property type="component" value="Chromosome"/>
</dbReference>
<protein>
    <submittedName>
        <fullName evidence="1">Uncharacterized protein</fullName>
    </submittedName>
</protein>
<dbReference type="AlphaFoldDB" id="A0A7I7SL01"/>
<keyword evidence="2" id="KW-1185">Reference proteome</keyword>
<dbReference type="KEGG" id="msar:MSAR_08130"/>
<sequence length="69" mass="7312">MTSPNHDLAQRMAELARAAAPPRDVNLVLASVTVAAREMLPGTVLGIAERPPVVQADRPIVNSVCARLL</sequence>
<name>A0A7I7SL01_9MYCO</name>
<evidence type="ECO:0000313" key="2">
    <source>
        <dbReference type="Proteomes" id="UP000466445"/>
    </source>
</evidence>
<proteinExistence type="predicted"/>